<dbReference type="PRINTS" id="PR00146">
    <property type="entry name" value="DHPICSNTHASE"/>
</dbReference>
<evidence type="ECO:0000256" key="7">
    <source>
        <dbReference type="PIRSR" id="PIRSR001365-2"/>
    </source>
</evidence>
<evidence type="ECO:0000256" key="3">
    <source>
        <dbReference type="ARBA" id="ARBA00023239"/>
    </source>
</evidence>
<comment type="subcellular location">
    <subcellularLocation>
        <location evidence="1">Cytoplasm</location>
    </subcellularLocation>
</comment>
<evidence type="ECO:0000256" key="1">
    <source>
        <dbReference type="ARBA" id="ARBA00004496"/>
    </source>
</evidence>
<dbReference type="PANTHER" id="PTHR12128">
    <property type="entry name" value="DIHYDRODIPICOLINATE SYNTHASE"/>
    <property type="match status" value="1"/>
</dbReference>
<dbReference type="AlphaFoldDB" id="A0AAU8FH15"/>
<dbReference type="RefSeq" id="WP_353719155.1">
    <property type="nucleotide sequence ID" value="NZ_CP159289.1"/>
</dbReference>
<name>A0AAU8FH15_9BACT</name>
<dbReference type="SMART" id="SM01130">
    <property type="entry name" value="DHDPS"/>
    <property type="match status" value="1"/>
</dbReference>
<feature type="active site" description="Proton donor/acceptor" evidence="6">
    <location>
        <position position="140"/>
    </location>
</feature>
<evidence type="ECO:0000256" key="5">
    <source>
        <dbReference type="PIRNR" id="PIRNR001365"/>
    </source>
</evidence>
<evidence type="ECO:0000313" key="8">
    <source>
        <dbReference type="EMBL" id="XCH23831.1"/>
    </source>
</evidence>
<evidence type="ECO:0000256" key="2">
    <source>
        <dbReference type="ARBA" id="ARBA00022490"/>
    </source>
</evidence>
<accession>A0AAU8FH15</accession>
<dbReference type="Gene3D" id="3.20.20.70">
    <property type="entry name" value="Aldolase class I"/>
    <property type="match status" value="1"/>
</dbReference>
<keyword evidence="3 5" id="KW-0456">Lyase</keyword>
<organism evidence="8">
    <name type="scientific">Dyadobacter sp. 676</name>
    <dbReference type="NCBI Taxonomy" id="3088362"/>
    <lineage>
        <taxon>Bacteria</taxon>
        <taxon>Pseudomonadati</taxon>
        <taxon>Bacteroidota</taxon>
        <taxon>Cytophagia</taxon>
        <taxon>Cytophagales</taxon>
        <taxon>Spirosomataceae</taxon>
        <taxon>Dyadobacter</taxon>
    </lineage>
</organism>
<comment type="similarity">
    <text evidence="5">Belongs to the DapA family.</text>
</comment>
<reference evidence="8" key="1">
    <citation type="submission" date="2024-06" db="EMBL/GenBank/DDBJ databases">
        <title>Sequencing and assembly of the genome of Dyadobacter sp. strain 676, a symbiont of Cyamopsis tetragonoloba.</title>
        <authorList>
            <person name="Guro P."/>
            <person name="Sazanova A."/>
            <person name="Kuznetsova I."/>
            <person name="Belimov A."/>
            <person name="Safronova V."/>
        </authorList>
    </citation>
    <scope>NUCLEOTIDE SEQUENCE</scope>
    <source>
        <strain evidence="8">676</strain>
    </source>
</reference>
<dbReference type="PANTHER" id="PTHR12128:SF21">
    <property type="entry name" value="N-ACETYLNEURAMINATE LYASE"/>
    <property type="match status" value="1"/>
</dbReference>
<dbReference type="Pfam" id="PF00701">
    <property type="entry name" value="DHDPS"/>
    <property type="match status" value="1"/>
</dbReference>
<dbReference type="EMBL" id="CP159289">
    <property type="protein sequence ID" value="XCH23831.1"/>
    <property type="molecule type" value="Genomic_DNA"/>
</dbReference>
<protein>
    <submittedName>
        <fullName evidence="8">Dihydrodipicolinate synthase family protein</fullName>
    </submittedName>
</protein>
<dbReference type="PIRSF" id="PIRSF001365">
    <property type="entry name" value="DHDPS"/>
    <property type="match status" value="1"/>
</dbReference>
<keyword evidence="2" id="KW-0963">Cytoplasm</keyword>
<dbReference type="InterPro" id="IPR002220">
    <property type="entry name" value="DapA-like"/>
</dbReference>
<proteinExistence type="inferred from homology"/>
<dbReference type="GO" id="GO:0016829">
    <property type="term" value="F:lyase activity"/>
    <property type="evidence" value="ECO:0007669"/>
    <property type="project" value="UniProtKB-KW"/>
</dbReference>
<gene>
    <name evidence="8" type="ORF">ABV298_26530</name>
</gene>
<dbReference type="InterPro" id="IPR013785">
    <property type="entry name" value="Aldolase_TIM"/>
</dbReference>
<dbReference type="GO" id="GO:0005737">
    <property type="term" value="C:cytoplasm"/>
    <property type="evidence" value="ECO:0007669"/>
    <property type="project" value="UniProtKB-SubCell"/>
</dbReference>
<dbReference type="SUPFAM" id="SSF51569">
    <property type="entry name" value="Aldolase"/>
    <property type="match status" value="1"/>
</dbReference>
<feature type="binding site" evidence="7">
    <location>
        <position position="212"/>
    </location>
    <ligand>
        <name>pyruvate</name>
        <dbReference type="ChEBI" id="CHEBI:15361"/>
    </ligand>
</feature>
<keyword evidence="4" id="KW-0119">Carbohydrate metabolism</keyword>
<feature type="active site" description="Schiff-base intermediate with substrate" evidence="6">
    <location>
        <position position="170"/>
    </location>
</feature>
<sequence length="311" mass="34406">MNTIQHTDGLIAALFTPFHSDGSVHYELLPPLAEHLISSRISGIFICGSNGEGPNLTLEERMRIAETVIDAGKGRLRNIVHVGHASIAEARKLARHAQEAGADAISSVAAFYFKPTSVQNLADCMTDIAAGAPQLPFYYYHIPSLTGFSVDVLDLMGIAKKQIPNFAGIKYTAATLWEYQECLNFDQGRYDVLYGFDENHLPALAMGAKGAIGSTFNFAAPFYLKVREYFEAGDMERARRQMLFCVEMVRIVVQYPPIPAQKAVMKMLGFDMGPCRLPLTALPDDQYEALRRQLAGIGFFDQLNAERSITE</sequence>
<evidence type="ECO:0000256" key="6">
    <source>
        <dbReference type="PIRSR" id="PIRSR001365-1"/>
    </source>
</evidence>
<evidence type="ECO:0000256" key="4">
    <source>
        <dbReference type="ARBA" id="ARBA00023277"/>
    </source>
</evidence>